<reference evidence="2" key="1">
    <citation type="journal article" date="2023" name="Mol. Phylogenet. Evol.">
        <title>Genome-scale phylogeny and comparative genomics of the fungal order Sordariales.</title>
        <authorList>
            <person name="Hensen N."/>
            <person name="Bonometti L."/>
            <person name="Westerberg I."/>
            <person name="Brannstrom I.O."/>
            <person name="Guillou S."/>
            <person name="Cros-Aarteil S."/>
            <person name="Calhoun S."/>
            <person name="Haridas S."/>
            <person name="Kuo A."/>
            <person name="Mondo S."/>
            <person name="Pangilinan J."/>
            <person name="Riley R."/>
            <person name="LaButti K."/>
            <person name="Andreopoulos B."/>
            <person name="Lipzen A."/>
            <person name="Chen C."/>
            <person name="Yan M."/>
            <person name="Daum C."/>
            <person name="Ng V."/>
            <person name="Clum A."/>
            <person name="Steindorff A."/>
            <person name="Ohm R.A."/>
            <person name="Martin F."/>
            <person name="Silar P."/>
            <person name="Natvig D.O."/>
            <person name="Lalanne C."/>
            <person name="Gautier V."/>
            <person name="Ament-Velasquez S.L."/>
            <person name="Kruys A."/>
            <person name="Hutchinson M.I."/>
            <person name="Powell A.J."/>
            <person name="Barry K."/>
            <person name="Miller A.N."/>
            <person name="Grigoriev I.V."/>
            <person name="Debuchy R."/>
            <person name="Gladieux P."/>
            <person name="Hiltunen Thoren M."/>
            <person name="Johannesson H."/>
        </authorList>
    </citation>
    <scope>NUCLEOTIDE SEQUENCE</scope>
    <source>
        <strain evidence="2">CBS 626.80</strain>
    </source>
</reference>
<evidence type="ECO:0000313" key="3">
    <source>
        <dbReference type="Proteomes" id="UP001303222"/>
    </source>
</evidence>
<gene>
    <name evidence="2" type="ORF">QBC32DRAFT_340653</name>
</gene>
<dbReference type="Proteomes" id="UP001303222">
    <property type="component" value="Unassembled WGS sequence"/>
</dbReference>
<comment type="caution">
    <text evidence="2">The sequence shown here is derived from an EMBL/GenBank/DDBJ whole genome shotgun (WGS) entry which is preliminary data.</text>
</comment>
<accession>A0AAN6SGL5</accession>
<dbReference type="EMBL" id="MU859118">
    <property type="protein sequence ID" value="KAK3952729.1"/>
    <property type="molecule type" value="Genomic_DNA"/>
</dbReference>
<evidence type="ECO:0000313" key="2">
    <source>
        <dbReference type="EMBL" id="KAK3952729.1"/>
    </source>
</evidence>
<protein>
    <submittedName>
        <fullName evidence="2">Uncharacterized protein</fullName>
    </submittedName>
</protein>
<name>A0AAN6SGL5_9PEZI</name>
<feature type="region of interest" description="Disordered" evidence="1">
    <location>
        <begin position="36"/>
        <end position="104"/>
    </location>
</feature>
<reference evidence="2" key="2">
    <citation type="submission" date="2023-06" db="EMBL/GenBank/DDBJ databases">
        <authorList>
            <consortium name="Lawrence Berkeley National Laboratory"/>
            <person name="Mondo S.J."/>
            <person name="Hensen N."/>
            <person name="Bonometti L."/>
            <person name="Westerberg I."/>
            <person name="Brannstrom I.O."/>
            <person name="Guillou S."/>
            <person name="Cros-Aarteil S."/>
            <person name="Calhoun S."/>
            <person name="Haridas S."/>
            <person name="Kuo A."/>
            <person name="Pangilinan J."/>
            <person name="Riley R."/>
            <person name="Labutti K."/>
            <person name="Andreopoulos B."/>
            <person name="Lipzen A."/>
            <person name="Chen C."/>
            <person name="Yanf M."/>
            <person name="Daum C."/>
            <person name="Ng V."/>
            <person name="Clum A."/>
            <person name="Steindorff A."/>
            <person name="Ohm R."/>
            <person name="Martin F."/>
            <person name="Silar P."/>
            <person name="Natvig D."/>
            <person name="Lalanne C."/>
            <person name="Gautier V."/>
            <person name="Ament-Velasquez S.L."/>
            <person name="Kruys A."/>
            <person name="Hutchinson M.I."/>
            <person name="Powell A.J."/>
            <person name="Barry K."/>
            <person name="Miller A.N."/>
            <person name="Grigoriev I.V."/>
            <person name="Debuchy R."/>
            <person name="Gladieux P."/>
            <person name="Thoren M.H."/>
            <person name="Johannesson H."/>
        </authorList>
    </citation>
    <scope>NUCLEOTIDE SEQUENCE</scope>
    <source>
        <strain evidence="2">CBS 626.80</strain>
    </source>
</reference>
<feature type="compositionally biased region" description="Basic and acidic residues" evidence="1">
    <location>
        <begin position="41"/>
        <end position="50"/>
    </location>
</feature>
<dbReference type="AlphaFoldDB" id="A0AAN6SGL5"/>
<feature type="compositionally biased region" description="Basic and acidic residues" evidence="1">
    <location>
        <begin position="84"/>
        <end position="104"/>
    </location>
</feature>
<organism evidence="2 3">
    <name type="scientific">Pseudoneurospora amorphoporcata</name>
    <dbReference type="NCBI Taxonomy" id="241081"/>
    <lineage>
        <taxon>Eukaryota</taxon>
        <taxon>Fungi</taxon>
        <taxon>Dikarya</taxon>
        <taxon>Ascomycota</taxon>
        <taxon>Pezizomycotina</taxon>
        <taxon>Sordariomycetes</taxon>
        <taxon>Sordariomycetidae</taxon>
        <taxon>Sordariales</taxon>
        <taxon>Sordariaceae</taxon>
        <taxon>Pseudoneurospora</taxon>
    </lineage>
</organism>
<sequence>MDTPENRKDYRRLGGFKYRYCGRSADHSERIGCRRGYHQAADGKRGKYGYEDSGDELCPSDWDEAEIDEDDDEDDNDEEEEEEKEGKEEKEEKEEDCKRQNGEL</sequence>
<feature type="compositionally biased region" description="Acidic residues" evidence="1">
    <location>
        <begin position="61"/>
        <end position="83"/>
    </location>
</feature>
<proteinExistence type="predicted"/>
<keyword evidence="3" id="KW-1185">Reference proteome</keyword>
<evidence type="ECO:0000256" key="1">
    <source>
        <dbReference type="SAM" id="MobiDB-lite"/>
    </source>
</evidence>